<keyword evidence="3 9" id="KW-1003">Cell membrane</keyword>
<feature type="compositionally biased region" description="Polar residues" evidence="10">
    <location>
        <begin position="88"/>
        <end position="97"/>
    </location>
</feature>
<evidence type="ECO:0000256" key="10">
    <source>
        <dbReference type="SAM" id="MobiDB-lite"/>
    </source>
</evidence>
<protein>
    <recommendedName>
        <fullName evidence="9">Sec-independent protein translocase protein TatA</fullName>
    </recommendedName>
</protein>
<proteinExistence type="inferred from homology"/>
<feature type="transmembrane region" description="Helical" evidence="9">
    <location>
        <begin position="6"/>
        <end position="28"/>
    </location>
</feature>
<keyword evidence="4 9" id="KW-0812">Transmembrane</keyword>
<evidence type="ECO:0000256" key="8">
    <source>
        <dbReference type="ARBA" id="ARBA00023136"/>
    </source>
</evidence>
<keyword evidence="12" id="KW-1185">Reference proteome</keyword>
<evidence type="ECO:0000313" key="12">
    <source>
        <dbReference type="Proteomes" id="UP001501081"/>
    </source>
</evidence>
<name>A0ABP7PYL2_9SPHI</name>
<keyword evidence="7 9" id="KW-0811">Translocation</keyword>
<gene>
    <name evidence="9" type="primary">tatA</name>
    <name evidence="11" type="ORF">GCM10022246_27410</name>
</gene>
<comment type="subunit">
    <text evidence="9">Forms a complex with TatC.</text>
</comment>
<keyword evidence="5 9" id="KW-0653">Protein transport</keyword>
<dbReference type="Pfam" id="PF02416">
    <property type="entry name" value="TatA_B_E"/>
    <property type="match status" value="1"/>
</dbReference>
<dbReference type="Gene3D" id="1.20.5.3310">
    <property type="match status" value="1"/>
</dbReference>
<dbReference type="PANTHER" id="PTHR42982">
    <property type="entry name" value="SEC-INDEPENDENT PROTEIN TRANSLOCASE PROTEIN TATA"/>
    <property type="match status" value="1"/>
</dbReference>
<evidence type="ECO:0000313" key="11">
    <source>
        <dbReference type="EMBL" id="GAA3973544.1"/>
    </source>
</evidence>
<feature type="compositionally biased region" description="Basic and acidic residues" evidence="10">
    <location>
        <begin position="114"/>
        <end position="125"/>
    </location>
</feature>
<reference evidence="12" key="1">
    <citation type="journal article" date="2019" name="Int. J. Syst. Evol. Microbiol.">
        <title>The Global Catalogue of Microorganisms (GCM) 10K type strain sequencing project: providing services to taxonomists for standard genome sequencing and annotation.</title>
        <authorList>
            <consortium name="The Broad Institute Genomics Platform"/>
            <consortium name="The Broad Institute Genome Sequencing Center for Infectious Disease"/>
            <person name="Wu L."/>
            <person name="Ma J."/>
        </authorList>
    </citation>
    <scope>NUCLEOTIDE SEQUENCE [LARGE SCALE GENOMIC DNA]</scope>
    <source>
        <strain evidence="12">JCM 17338</strain>
    </source>
</reference>
<evidence type="ECO:0000256" key="6">
    <source>
        <dbReference type="ARBA" id="ARBA00022989"/>
    </source>
</evidence>
<sequence length="125" mass="13731">MYQGTLLEFLNMGGSEIVLILGVVLLLFGGKKLPELARGLGKGIREFKDASDGVKREIHRNINAMDLDKDEAEQTVANNNNERHHPTESTFNESTSAPVAHEGSDVPYPQSTPIDEKIVTDSQKV</sequence>
<comment type="function">
    <text evidence="9">Part of the twin-arginine translocation (Tat) system that transports large folded proteins containing a characteristic twin-arginine motif in their signal peptide across membranes. TatA could form the protein-conducting channel of the Tat system.</text>
</comment>
<evidence type="ECO:0000256" key="3">
    <source>
        <dbReference type="ARBA" id="ARBA00022475"/>
    </source>
</evidence>
<dbReference type="NCBIfam" id="TIGR01411">
    <property type="entry name" value="tatAE"/>
    <property type="match status" value="1"/>
</dbReference>
<comment type="similarity">
    <text evidence="9">Belongs to the TatA/E family.</text>
</comment>
<evidence type="ECO:0000256" key="2">
    <source>
        <dbReference type="ARBA" id="ARBA00022448"/>
    </source>
</evidence>
<keyword evidence="6 9" id="KW-1133">Transmembrane helix</keyword>
<dbReference type="Proteomes" id="UP001501081">
    <property type="component" value="Unassembled WGS sequence"/>
</dbReference>
<dbReference type="InterPro" id="IPR003369">
    <property type="entry name" value="TatA/B/E"/>
</dbReference>
<organism evidence="11 12">
    <name type="scientific">Pedobacter ginsengiterrae</name>
    <dbReference type="NCBI Taxonomy" id="871696"/>
    <lineage>
        <taxon>Bacteria</taxon>
        <taxon>Pseudomonadati</taxon>
        <taxon>Bacteroidota</taxon>
        <taxon>Sphingobacteriia</taxon>
        <taxon>Sphingobacteriales</taxon>
        <taxon>Sphingobacteriaceae</taxon>
        <taxon>Pedobacter</taxon>
    </lineage>
</organism>
<accession>A0ABP7PYL2</accession>
<dbReference type="PANTHER" id="PTHR42982:SF1">
    <property type="entry name" value="SEC-INDEPENDENT PROTEIN TRANSLOCASE PROTEIN TATA"/>
    <property type="match status" value="1"/>
</dbReference>
<dbReference type="InterPro" id="IPR006312">
    <property type="entry name" value="TatA/E"/>
</dbReference>
<feature type="region of interest" description="Disordered" evidence="10">
    <location>
        <begin position="66"/>
        <end position="125"/>
    </location>
</feature>
<evidence type="ECO:0000256" key="9">
    <source>
        <dbReference type="HAMAP-Rule" id="MF_00236"/>
    </source>
</evidence>
<comment type="caution">
    <text evidence="11">The sequence shown here is derived from an EMBL/GenBank/DDBJ whole genome shotgun (WGS) entry which is preliminary data.</text>
</comment>
<evidence type="ECO:0000256" key="7">
    <source>
        <dbReference type="ARBA" id="ARBA00023010"/>
    </source>
</evidence>
<dbReference type="EMBL" id="BAABAK010000015">
    <property type="protein sequence ID" value="GAA3973544.1"/>
    <property type="molecule type" value="Genomic_DNA"/>
</dbReference>
<dbReference type="HAMAP" id="MF_00236">
    <property type="entry name" value="TatA_E"/>
    <property type="match status" value="1"/>
</dbReference>
<evidence type="ECO:0000256" key="4">
    <source>
        <dbReference type="ARBA" id="ARBA00022692"/>
    </source>
</evidence>
<evidence type="ECO:0000256" key="1">
    <source>
        <dbReference type="ARBA" id="ARBA00004162"/>
    </source>
</evidence>
<comment type="subcellular location">
    <subcellularLocation>
        <location evidence="1 9">Cell membrane</location>
        <topology evidence="1 9">Single-pass membrane protein</topology>
    </subcellularLocation>
</comment>
<dbReference type="RefSeq" id="WP_316755311.1">
    <property type="nucleotide sequence ID" value="NZ_BAABAK010000015.1"/>
</dbReference>
<evidence type="ECO:0000256" key="5">
    <source>
        <dbReference type="ARBA" id="ARBA00022927"/>
    </source>
</evidence>
<keyword evidence="8 9" id="KW-0472">Membrane</keyword>
<keyword evidence="2 9" id="KW-0813">Transport</keyword>